<evidence type="ECO:0000256" key="2">
    <source>
        <dbReference type="ARBA" id="ARBA00022679"/>
    </source>
</evidence>
<comment type="subcellular location">
    <subcellularLocation>
        <location evidence="1">Membrane</location>
        <topology evidence="1">Single-pass membrane protein</topology>
    </subcellularLocation>
</comment>
<dbReference type="InterPro" id="IPR005331">
    <property type="entry name" value="Sulfotransferase"/>
</dbReference>
<dbReference type="Gene3D" id="3.40.50.300">
    <property type="entry name" value="P-loop containing nucleotide triphosphate hydrolases"/>
    <property type="match status" value="1"/>
</dbReference>
<dbReference type="Proteomes" id="UP000199758">
    <property type="component" value="Unassembled WGS sequence"/>
</dbReference>
<dbReference type="OrthoDB" id="7981249at2"/>
<dbReference type="AlphaFoldDB" id="A0A1M5N7N5"/>
<dbReference type="PANTHER" id="PTHR12812:SF0">
    <property type="entry name" value="HEPARAN-SULFATE 6-O-SULFOTRANSFERASE"/>
    <property type="match status" value="1"/>
</dbReference>
<dbReference type="EMBL" id="FQWZ01000003">
    <property type="protein sequence ID" value="SHG85554.1"/>
    <property type="molecule type" value="Genomic_DNA"/>
</dbReference>
<dbReference type="PANTHER" id="PTHR12812">
    <property type="entry name" value="HEPARAN SULFATE 6-O-SULFOTRANSFERASE 3"/>
    <property type="match status" value="1"/>
</dbReference>
<gene>
    <name evidence="7" type="ORF">SAMN04488068_1679</name>
</gene>
<evidence type="ECO:0000256" key="5">
    <source>
        <dbReference type="ARBA" id="ARBA00023136"/>
    </source>
</evidence>
<proteinExistence type="predicted"/>
<keyword evidence="5" id="KW-0472">Membrane</keyword>
<dbReference type="GO" id="GO:0017095">
    <property type="term" value="F:heparan sulfate 6-sulfotransferase activity"/>
    <property type="evidence" value="ECO:0007669"/>
    <property type="project" value="TreeGrafter"/>
</dbReference>
<dbReference type="GO" id="GO:0016020">
    <property type="term" value="C:membrane"/>
    <property type="evidence" value="ECO:0007669"/>
    <property type="project" value="UniProtKB-SubCell"/>
</dbReference>
<reference evidence="7 8" key="1">
    <citation type="submission" date="2016-11" db="EMBL/GenBank/DDBJ databases">
        <authorList>
            <person name="Jaros S."/>
            <person name="Januszkiewicz K."/>
            <person name="Wedrychowicz H."/>
        </authorList>
    </citation>
    <scope>NUCLEOTIDE SEQUENCE [LARGE SCALE GENOMIC DNA]</scope>
    <source>
        <strain evidence="7 8">CGMCC 1.7049</strain>
    </source>
</reference>
<keyword evidence="6" id="KW-0325">Glycoprotein</keyword>
<dbReference type="STRING" id="490188.SAMN04488068_1679"/>
<keyword evidence="2 7" id="KW-0808">Transferase</keyword>
<dbReference type="InterPro" id="IPR027417">
    <property type="entry name" value="P-loop_NTPase"/>
</dbReference>
<sequence length="293" mass="33546">MSMRKLFDGDIEGYFNDNADFDKAFWFFVHIPKTAGSSFRSELAAALRPNANITLNYALDGESFESWRKNAVKRFLAEHETKQHRFASGHIMNGLLGDLRAVEPNTRMVTMLRHPADRLISDFRYARTPMHPPYQEFIKRYPTIQDYIAAPESADKMAVFLESTPNQPAKDLIAELEQTFSFVGLTEMYPLTRRTLFSLLNINAGPVEHKRKTEDTADNRVEVTAELREQIIKANPRDMALYRHFRAGWVAQREKLVEHLKQRAIVTAKAETKARKHEALAAYNAAKDSGNKA</sequence>
<keyword evidence="8" id="KW-1185">Reference proteome</keyword>
<dbReference type="InterPro" id="IPR010635">
    <property type="entry name" value="Heparan_SO4-6-sulfoTrfase"/>
</dbReference>
<keyword evidence="4" id="KW-1133">Transmembrane helix</keyword>
<evidence type="ECO:0000256" key="1">
    <source>
        <dbReference type="ARBA" id="ARBA00004167"/>
    </source>
</evidence>
<evidence type="ECO:0000313" key="8">
    <source>
        <dbReference type="Proteomes" id="UP000199758"/>
    </source>
</evidence>
<dbReference type="Pfam" id="PF03567">
    <property type="entry name" value="Sulfotransfer_2"/>
    <property type="match status" value="1"/>
</dbReference>
<evidence type="ECO:0000256" key="6">
    <source>
        <dbReference type="ARBA" id="ARBA00023180"/>
    </source>
</evidence>
<evidence type="ECO:0000256" key="3">
    <source>
        <dbReference type="ARBA" id="ARBA00022692"/>
    </source>
</evidence>
<accession>A0A1M5N7N5</accession>
<dbReference type="SUPFAM" id="SSF52540">
    <property type="entry name" value="P-loop containing nucleoside triphosphate hydrolases"/>
    <property type="match status" value="1"/>
</dbReference>
<name>A0A1M5N7N5_9GAMM</name>
<evidence type="ECO:0000256" key="4">
    <source>
        <dbReference type="ARBA" id="ARBA00022989"/>
    </source>
</evidence>
<evidence type="ECO:0000313" key="7">
    <source>
        <dbReference type="EMBL" id="SHG85554.1"/>
    </source>
</evidence>
<protein>
    <submittedName>
        <fullName evidence="7">Sulfotransferase family protein</fullName>
    </submittedName>
</protein>
<keyword evidence="3" id="KW-0812">Transmembrane</keyword>
<organism evidence="7 8">
    <name type="scientific">Hydrocarboniphaga daqingensis</name>
    <dbReference type="NCBI Taxonomy" id="490188"/>
    <lineage>
        <taxon>Bacteria</taxon>
        <taxon>Pseudomonadati</taxon>
        <taxon>Pseudomonadota</taxon>
        <taxon>Gammaproteobacteria</taxon>
        <taxon>Nevskiales</taxon>
        <taxon>Nevskiaceae</taxon>
        <taxon>Hydrocarboniphaga</taxon>
    </lineage>
</organism>